<proteinExistence type="predicted"/>
<comment type="caution">
    <text evidence="1">The sequence shown here is derived from an EMBL/GenBank/DDBJ whole genome shotgun (WGS) entry which is preliminary data.</text>
</comment>
<dbReference type="Proteomes" id="UP000434582">
    <property type="component" value="Unassembled WGS sequence"/>
</dbReference>
<reference evidence="1 2" key="1">
    <citation type="submission" date="2019-10" db="EMBL/GenBank/DDBJ databases">
        <title>Draft whole-genome sequence of the purple nonsulfur photosynthetic bacterium Roseospira navarrensis DSM 15114.</title>
        <authorList>
            <person name="Kyndt J.A."/>
            <person name="Meyer T.E."/>
        </authorList>
    </citation>
    <scope>NUCLEOTIDE SEQUENCE [LARGE SCALE GENOMIC DNA]</scope>
    <source>
        <strain evidence="1 2">DSM 15114</strain>
    </source>
</reference>
<dbReference type="RefSeq" id="WP_153343644.1">
    <property type="nucleotide sequence ID" value="NZ_WIVE01000027.1"/>
</dbReference>
<name>A0A7X2D544_9PROT</name>
<sequence>MPYVTRDETGAILTQTAIARPGAEWLPDAHPDLMEPLAAARAQATTAIDRAAEAARLTYVTPGAGQAAEYRLTAAEAAAARAVLDAGGTLAEGAYPHLDAEVRAGGAADLAEAVALVEAQAQGWSHVSADIKQVRRAGKLAVAAAEDAAAVQTARDQALTALRTLHAATP</sequence>
<keyword evidence="2" id="KW-1185">Reference proteome</keyword>
<organism evidence="1 2">
    <name type="scientific">Roseospira navarrensis</name>
    <dbReference type="NCBI Taxonomy" id="140058"/>
    <lineage>
        <taxon>Bacteria</taxon>
        <taxon>Pseudomonadati</taxon>
        <taxon>Pseudomonadota</taxon>
        <taxon>Alphaproteobacteria</taxon>
        <taxon>Rhodospirillales</taxon>
        <taxon>Rhodospirillaceae</taxon>
        <taxon>Roseospira</taxon>
    </lineage>
</organism>
<dbReference type="OrthoDB" id="8527830at2"/>
<evidence type="ECO:0000313" key="1">
    <source>
        <dbReference type="EMBL" id="MQX36805.1"/>
    </source>
</evidence>
<evidence type="ECO:0000313" key="2">
    <source>
        <dbReference type="Proteomes" id="UP000434582"/>
    </source>
</evidence>
<accession>A0A7X2D544</accession>
<dbReference type="AlphaFoldDB" id="A0A7X2D544"/>
<dbReference type="EMBL" id="WIVE01000027">
    <property type="protein sequence ID" value="MQX36805.1"/>
    <property type="molecule type" value="Genomic_DNA"/>
</dbReference>
<gene>
    <name evidence="1" type="ORF">GHC57_09785</name>
</gene>
<protein>
    <submittedName>
        <fullName evidence="1">Uncharacterized protein</fullName>
    </submittedName>
</protein>